<dbReference type="SUPFAM" id="SSF48150">
    <property type="entry name" value="DNA-glycosylase"/>
    <property type="match status" value="1"/>
</dbReference>
<proteinExistence type="predicted"/>
<dbReference type="Proteomes" id="UP000188145">
    <property type="component" value="Chromosome"/>
</dbReference>
<dbReference type="InterPro" id="IPR005019">
    <property type="entry name" value="Adenine_glyco"/>
</dbReference>
<gene>
    <name evidence="2" type="ORF">BW730_11310</name>
</gene>
<dbReference type="InterPro" id="IPR052891">
    <property type="entry name" value="DNA-3mA_glycosylase"/>
</dbReference>
<protein>
    <submittedName>
        <fullName evidence="2">DNA-3-methyladenine glycosylase</fullName>
    </submittedName>
</protein>
<dbReference type="RefSeq" id="WP_077686319.1">
    <property type="nucleotide sequence ID" value="NZ_CP019606.1"/>
</dbReference>
<evidence type="ECO:0000313" key="2">
    <source>
        <dbReference type="EMBL" id="AQP47988.1"/>
    </source>
</evidence>
<feature type="binding site" evidence="1">
    <location>
        <position position="178"/>
    </location>
    <ligand>
        <name>Zn(2+)</name>
        <dbReference type="ChEBI" id="CHEBI:29105"/>
    </ligand>
</feature>
<evidence type="ECO:0000313" key="3">
    <source>
        <dbReference type="Proteomes" id="UP000188145"/>
    </source>
</evidence>
<dbReference type="STRING" id="1332264.BW730_11310"/>
<keyword evidence="1" id="KW-0479">Metal-binding</keyword>
<feature type="binding site" evidence="1">
    <location>
        <position position="182"/>
    </location>
    <ligand>
        <name>Zn(2+)</name>
        <dbReference type="ChEBI" id="CHEBI:29105"/>
    </ligand>
</feature>
<dbReference type="KEGG" id="tes:BW730_11310"/>
<name>A0A1Q2CPD3_9ACTN</name>
<keyword evidence="1" id="KW-0862">Zinc</keyword>
<dbReference type="GO" id="GO:0006284">
    <property type="term" value="P:base-excision repair"/>
    <property type="evidence" value="ECO:0007669"/>
    <property type="project" value="InterPro"/>
</dbReference>
<dbReference type="Gene3D" id="1.10.340.30">
    <property type="entry name" value="Hypothetical protein, domain 2"/>
    <property type="match status" value="1"/>
</dbReference>
<organism evidence="2 3">
    <name type="scientific">Tessaracoccus aquimaris</name>
    <dbReference type="NCBI Taxonomy" id="1332264"/>
    <lineage>
        <taxon>Bacteria</taxon>
        <taxon>Bacillati</taxon>
        <taxon>Actinomycetota</taxon>
        <taxon>Actinomycetes</taxon>
        <taxon>Propionibacteriales</taxon>
        <taxon>Propionibacteriaceae</taxon>
        <taxon>Tessaracoccus</taxon>
    </lineage>
</organism>
<keyword evidence="3" id="KW-1185">Reference proteome</keyword>
<dbReference type="GO" id="GO:0008725">
    <property type="term" value="F:DNA-3-methyladenine glycosylase activity"/>
    <property type="evidence" value="ECO:0007669"/>
    <property type="project" value="InterPro"/>
</dbReference>
<dbReference type="PANTHER" id="PTHR30037:SF4">
    <property type="entry name" value="DNA-3-METHYLADENINE GLYCOSYLASE I"/>
    <property type="match status" value="1"/>
</dbReference>
<dbReference type="OrthoDB" id="9807664at2"/>
<dbReference type="InterPro" id="IPR011257">
    <property type="entry name" value="DNA_glycosylase"/>
</dbReference>
<dbReference type="GO" id="GO:0046872">
    <property type="term" value="F:metal ion binding"/>
    <property type="evidence" value="ECO:0007669"/>
    <property type="project" value="UniProtKB-KW"/>
</dbReference>
<reference evidence="3" key="1">
    <citation type="submission" date="2017-02" db="EMBL/GenBank/DDBJ databases">
        <title>Tessaracoccus aquaemaris sp. nov., isolated from the intestine of a Korean rockfish, Sebastes schlegelii, in a marine aquaculture pond.</title>
        <authorList>
            <person name="Tak E.J."/>
            <person name="Bae J.-W."/>
        </authorList>
    </citation>
    <scope>NUCLEOTIDE SEQUENCE [LARGE SCALE GENOMIC DNA]</scope>
    <source>
        <strain evidence="3">NSG39</strain>
    </source>
</reference>
<dbReference type="EMBL" id="CP019606">
    <property type="protein sequence ID" value="AQP47988.1"/>
    <property type="molecule type" value="Genomic_DNA"/>
</dbReference>
<feature type="binding site" evidence="1">
    <location>
        <position position="18"/>
    </location>
    <ligand>
        <name>Zn(2+)</name>
        <dbReference type="ChEBI" id="CHEBI:29105"/>
    </ligand>
</feature>
<evidence type="ECO:0000256" key="1">
    <source>
        <dbReference type="PIRSR" id="PIRSR605019-1"/>
    </source>
</evidence>
<dbReference type="Pfam" id="PF03352">
    <property type="entry name" value="Adenine_glyco"/>
    <property type="match status" value="1"/>
</dbReference>
<feature type="binding site" evidence="1">
    <location>
        <position position="6"/>
    </location>
    <ligand>
        <name>Zn(2+)</name>
        <dbReference type="ChEBI" id="CHEBI:29105"/>
    </ligand>
</feature>
<accession>A0A1Q2CPD3</accession>
<dbReference type="AlphaFoldDB" id="A0A1Q2CPD3"/>
<dbReference type="PANTHER" id="PTHR30037">
    <property type="entry name" value="DNA-3-METHYLADENINE GLYCOSYLASE 1"/>
    <property type="match status" value="1"/>
</dbReference>
<sequence>MDKVRCFGSGDALYAAYHDEEWARPVDDTADEAGLLERLCLEGAQAGLSWITILRKREGYREAFHGFDPEKIAAMGPDDVERLLGNPGIVRNRQKIEATIGNARALLAMHEQGERLADVIAAHTPEPRDHAPLTFADVPAQTPESVALSKELKKRGFRFVGPTTLYATLQAIGAVDDHIHGCWLAKDRVAQAAP</sequence>